<dbReference type="HAMAP" id="MF_00101">
    <property type="entry name" value="AcpS"/>
    <property type="match status" value="1"/>
</dbReference>
<evidence type="ECO:0000256" key="8">
    <source>
        <dbReference type="HAMAP-Rule" id="MF_00101"/>
    </source>
</evidence>
<dbReference type="EMBL" id="FR687359">
    <property type="protein sequence ID" value="CBW74324.1"/>
    <property type="molecule type" value="Genomic_DNA"/>
</dbReference>
<dbReference type="STRING" id="882378.RBRH_02442"/>
<keyword evidence="2 8" id="KW-0808">Transferase</keyword>
<dbReference type="InterPro" id="IPR037143">
    <property type="entry name" value="4-PPantetheinyl_Trfase_dom_sf"/>
</dbReference>
<evidence type="ECO:0000256" key="1">
    <source>
        <dbReference type="ARBA" id="ARBA00022516"/>
    </source>
</evidence>
<dbReference type="SUPFAM" id="SSF56214">
    <property type="entry name" value="4'-phosphopantetheinyl transferase"/>
    <property type="match status" value="1"/>
</dbReference>
<keyword evidence="5 8" id="KW-0460">Magnesium</keyword>
<keyword evidence="6 8" id="KW-0443">Lipid metabolism</keyword>
<dbReference type="HOGENOM" id="CLU_089696_3_1_4"/>
<accession>E5ANZ2</accession>
<feature type="binding site" evidence="8">
    <location>
        <position position="94"/>
    </location>
    <ligand>
        <name>Mg(2+)</name>
        <dbReference type="ChEBI" id="CHEBI:18420"/>
    </ligand>
</feature>
<dbReference type="Pfam" id="PF01648">
    <property type="entry name" value="ACPS"/>
    <property type="match status" value="1"/>
</dbReference>
<keyword evidence="3 8" id="KW-0479">Metal-binding</keyword>
<organism evidence="10 11">
    <name type="scientific">Mycetohabitans rhizoxinica (strain DSM 19002 / CIP 109453 / HKI 454)</name>
    <name type="common">Paraburkholderia rhizoxinica</name>
    <dbReference type="NCBI Taxonomy" id="882378"/>
    <lineage>
        <taxon>Bacteria</taxon>
        <taxon>Pseudomonadati</taxon>
        <taxon>Pseudomonadota</taxon>
        <taxon>Betaproteobacteria</taxon>
        <taxon>Burkholderiales</taxon>
        <taxon>Burkholderiaceae</taxon>
        <taxon>Mycetohabitans</taxon>
    </lineage>
</organism>
<keyword evidence="8" id="KW-0963">Cytoplasm</keyword>
<dbReference type="Proteomes" id="UP000007437">
    <property type="component" value="Chromosome"/>
</dbReference>
<dbReference type="NCBIfam" id="TIGR00556">
    <property type="entry name" value="pantethn_trn"/>
    <property type="match status" value="1"/>
</dbReference>
<proteinExistence type="inferred from homology"/>
<comment type="function">
    <text evidence="8">Transfers the 4'-phosphopantetheine moiety from coenzyme A to a Ser of acyl-carrier-protein.</text>
</comment>
<dbReference type="AlphaFoldDB" id="E5ANZ2"/>
<evidence type="ECO:0000256" key="6">
    <source>
        <dbReference type="ARBA" id="ARBA00023098"/>
    </source>
</evidence>
<evidence type="ECO:0000313" key="11">
    <source>
        <dbReference type="Proteomes" id="UP000007437"/>
    </source>
</evidence>
<feature type="binding site" evidence="8">
    <location>
        <position position="40"/>
    </location>
    <ligand>
        <name>Mg(2+)</name>
        <dbReference type="ChEBI" id="CHEBI:18420"/>
    </ligand>
</feature>
<dbReference type="InterPro" id="IPR004568">
    <property type="entry name" value="Ppantetheine-prot_Trfase_dom"/>
</dbReference>
<dbReference type="eggNOG" id="COG0736">
    <property type="taxonomic scope" value="Bacteria"/>
</dbReference>
<comment type="catalytic activity">
    <reaction evidence="8">
        <text>apo-[ACP] + CoA = holo-[ACP] + adenosine 3',5'-bisphosphate + H(+)</text>
        <dbReference type="Rhea" id="RHEA:12068"/>
        <dbReference type="Rhea" id="RHEA-COMP:9685"/>
        <dbReference type="Rhea" id="RHEA-COMP:9690"/>
        <dbReference type="ChEBI" id="CHEBI:15378"/>
        <dbReference type="ChEBI" id="CHEBI:29999"/>
        <dbReference type="ChEBI" id="CHEBI:57287"/>
        <dbReference type="ChEBI" id="CHEBI:58343"/>
        <dbReference type="ChEBI" id="CHEBI:64479"/>
        <dbReference type="EC" id="2.7.8.7"/>
    </reaction>
</comment>
<evidence type="ECO:0000313" key="10">
    <source>
        <dbReference type="EMBL" id="CBW74324.1"/>
    </source>
</evidence>
<dbReference type="NCBIfam" id="TIGR00516">
    <property type="entry name" value="acpS"/>
    <property type="match status" value="1"/>
</dbReference>
<comment type="cofactor">
    <cofactor evidence="8">
        <name>Mg(2+)</name>
        <dbReference type="ChEBI" id="CHEBI:18420"/>
    </cofactor>
</comment>
<comment type="subcellular location">
    <subcellularLocation>
        <location evidence="8">Cytoplasm</location>
    </subcellularLocation>
</comment>
<dbReference type="EC" id="2.7.8.7" evidence="8"/>
<keyword evidence="7 8" id="KW-0275">Fatty acid biosynthesis</keyword>
<dbReference type="Gene3D" id="3.90.470.20">
    <property type="entry name" value="4'-phosphopantetheinyl transferase domain"/>
    <property type="match status" value="1"/>
</dbReference>
<keyword evidence="1 8" id="KW-0444">Lipid biosynthesis</keyword>
<gene>
    <name evidence="8" type="primary">acpS</name>
    <name evidence="10" type="ordered locus">RBRH_02442</name>
</gene>
<dbReference type="GO" id="GO:0005737">
    <property type="term" value="C:cytoplasm"/>
    <property type="evidence" value="ECO:0007669"/>
    <property type="project" value="UniProtKB-SubCell"/>
</dbReference>
<keyword evidence="4 8" id="KW-0276">Fatty acid metabolism</keyword>
<dbReference type="KEGG" id="brh:RBRH_02442"/>
<feature type="domain" description="4'-phosphopantetheinyl transferase" evidence="9">
    <location>
        <begin position="36"/>
        <end position="156"/>
    </location>
</feature>
<evidence type="ECO:0000256" key="5">
    <source>
        <dbReference type="ARBA" id="ARBA00022842"/>
    </source>
</evidence>
<name>E5ANZ2_MYCRK</name>
<protein>
    <recommendedName>
        <fullName evidence="8">Holo-[acyl-carrier-protein] synthase</fullName>
        <shortName evidence="8">Holo-ACP synthase</shortName>
        <ecNumber evidence="8">2.7.8.7</ecNumber>
    </recommendedName>
    <alternativeName>
        <fullName evidence="8">4'-phosphopantetheinyl transferase AcpS</fullName>
    </alternativeName>
</protein>
<evidence type="ECO:0000256" key="2">
    <source>
        <dbReference type="ARBA" id="ARBA00022679"/>
    </source>
</evidence>
<evidence type="ECO:0000259" key="9">
    <source>
        <dbReference type="Pfam" id="PF01648"/>
    </source>
</evidence>
<evidence type="ECO:0000256" key="4">
    <source>
        <dbReference type="ARBA" id="ARBA00022832"/>
    </source>
</evidence>
<dbReference type="InterPro" id="IPR008278">
    <property type="entry name" value="4-PPantetheinyl_Trfase_dom"/>
</dbReference>
<evidence type="ECO:0000256" key="7">
    <source>
        <dbReference type="ARBA" id="ARBA00023160"/>
    </source>
</evidence>
<comment type="similarity">
    <text evidence="8">Belongs to the P-Pant transferase superfamily. AcpS family.</text>
</comment>
<sequence>MGQRRAGDEGDHRCVARGHARMSTAAAPMVPRAVYGIGTDIVQVSRIAAVMERTGGRFAEKILGPQELAVYRVRAARSHVRGVAFLATRFSAKEAFSKAIGLGMHWPMTWRAVQTLNEKSGKPVLVASGELARWMAERGLSARVSVSDERDYAVSFVIAEVGASMEGPDAGPMERHATDLRNPS</sequence>
<dbReference type="GO" id="GO:0006633">
    <property type="term" value="P:fatty acid biosynthetic process"/>
    <property type="evidence" value="ECO:0007669"/>
    <property type="project" value="UniProtKB-UniRule"/>
</dbReference>
<dbReference type="InterPro" id="IPR002582">
    <property type="entry name" value="ACPS"/>
</dbReference>
<dbReference type="GO" id="GO:0000287">
    <property type="term" value="F:magnesium ion binding"/>
    <property type="evidence" value="ECO:0007669"/>
    <property type="project" value="UniProtKB-UniRule"/>
</dbReference>
<dbReference type="GO" id="GO:0008897">
    <property type="term" value="F:holo-[acyl-carrier-protein] synthase activity"/>
    <property type="evidence" value="ECO:0007669"/>
    <property type="project" value="UniProtKB-UniRule"/>
</dbReference>
<reference evidence="10 11" key="1">
    <citation type="journal article" date="2011" name="J. Bacteriol.">
        <title>Complete genome sequence of Burkholderia rhizoxinica, an endosymbiont of Rhizopus microsporus.</title>
        <authorList>
            <person name="Lackner G."/>
            <person name="Moebius N."/>
            <person name="Partida-Martinez L."/>
            <person name="Hertweck C."/>
        </authorList>
    </citation>
    <scope>NUCLEOTIDE SEQUENCE [LARGE SCALE GENOMIC DNA]</scope>
    <source>
        <strain evidence="11">DSM 19002 / CIP 109453 / HKI 454</strain>
    </source>
</reference>
<evidence type="ECO:0000256" key="3">
    <source>
        <dbReference type="ARBA" id="ARBA00022723"/>
    </source>
</evidence>